<evidence type="ECO:0000256" key="1">
    <source>
        <dbReference type="SAM" id="MobiDB-lite"/>
    </source>
</evidence>
<organism evidence="2 3">
    <name type="scientific">Shewanella colwelliana</name>
    <name type="common">Alteromonas colwelliana</name>
    <dbReference type="NCBI Taxonomy" id="23"/>
    <lineage>
        <taxon>Bacteria</taxon>
        <taxon>Pseudomonadati</taxon>
        <taxon>Pseudomonadota</taxon>
        <taxon>Gammaproteobacteria</taxon>
        <taxon>Alteromonadales</taxon>
        <taxon>Shewanellaceae</taxon>
        <taxon>Shewanella</taxon>
    </lineage>
</organism>
<proteinExistence type="predicted"/>
<dbReference type="Proteomes" id="UP000773469">
    <property type="component" value="Unassembled WGS sequence"/>
</dbReference>
<feature type="compositionally biased region" description="Basic and acidic residues" evidence="1">
    <location>
        <begin position="7"/>
        <end position="19"/>
    </location>
</feature>
<gene>
    <name evidence="2" type="ORF">TUM3794_13890</name>
</gene>
<sequence>MGNLITDRTDRNKSTEQQDKQYPNELPFIAPNSIPHKYPLTATAPETVNQMLTEFKAELTDFNSDKKSP</sequence>
<evidence type="ECO:0000313" key="2">
    <source>
        <dbReference type="EMBL" id="GIU39325.1"/>
    </source>
</evidence>
<reference evidence="2 3" key="1">
    <citation type="submission" date="2021-05" db="EMBL/GenBank/DDBJ databases">
        <title>Molecular characterization for Shewanella algae harboring chromosomal blaOXA-55-like strains isolated from clinical and environment sample.</title>
        <authorList>
            <person name="Ohama Y."/>
            <person name="Aoki K."/>
            <person name="Harada S."/>
            <person name="Moriya K."/>
            <person name="Ishii Y."/>
            <person name="Tateda K."/>
        </authorList>
    </citation>
    <scope>NUCLEOTIDE SEQUENCE [LARGE SCALE GENOMIC DNA]</scope>
    <source>
        <strain evidence="2 3">MBTL60-118</strain>
    </source>
</reference>
<comment type="caution">
    <text evidence="2">The sequence shown here is derived from an EMBL/GenBank/DDBJ whole genome shotgun (WGS) entry which is preliminary data.</text>
</comment>
<protein>
    <submittedName>
        <fullName evidence="2">Uncharacterized protein</fullName>
    </submittedName>
</protein>
<name>A0ABQ4NXL4_SHECO</name>
<feature type="region of interest" description="Disordered" evidence="1">
    <location>
        <begin position="1"/>
        <end position="30"/>
    </location>
</feature>
<accession>A0ABQ4NXL4</accession>
<dbReference type="EMBL" id="BPEU01000008">
    <property type="protein sequence ID" value="GIU39325.1"/>
    <property type="molecule type" value="Genomic_DNA"/>
</dbReference>
<keyword evidence="3" id="KW-1185">Reference proteome</keyword>
<evidence type="ECO:0000313" key="3">
    <source>
        <dbReference type="Proteomes" id="UP000773469"/>
    </source>
</evidence>